<keyword evidence="1" id="KW-0378">Hydrolase</keyword>
<evidence type="ECO:0000313" key="2">
    <source>
        <dbReference type="EMBL" id="PVM89076.1"/>
    </source>
</evidence>
<dbReference type="CDD" id="cd05828">
    <property type="entry name" value="Sortase_D_1"/>
    <property type="match status" value="1"/>
</dbReference>
<dbReference type="GO" id="GO:0016787">
    <property type="term" value="F:hydrolase activity"/>
    <property type="evidence" value="ECO:0007669"/>
    <property type="project" value="UniProtKB-KW"/>
</dbReference>
<dbReference type="InterPro" id="IPR022445">
    <property type="entry name" value="Sortase_proteobact_type"/>
</dbReference>
<dbReference type="InterPro" id="IPR005754">
    <property type="entry name" value="Sortase"/>
</dbReference>
<accession>A0A2T9JZC4</accession>
<dbReference type="Pfam" id="PF04203">
    <property type="entry name" value="Sortase"/>
    <property type="match status" value="1"/>
</dbReference>
<name>A0A2T9JZC4_9CAUL</name>
<evidence type="ECO:0000256" key="1">
    <source>
        <dbReference type="ARBA" id="ARBA00022801"/>
    </source>
</evidence>
<sequence>MSRLATIPGAARRRLPFLLPSLAAGSLGLVLCGQGLWIHAKAALAQVLLERAFDQSLRQGGAPVRPWRWADTWPTARIAFPRQGERVIALDGASGQALAFGPGHVAGTPQAGDRGTAVYAAHRDTHFAVLAKVRPGDPILVERADGKVARFEVVGARVVRWDASGLDPRAPGRGLVLATCWPLDAKARGPMRYVVMARPVETSLTLSDLHDRKGMTTLTR</sequence>
<comment type="caution">
    <text evidence="2">The sequence shown here is derived from an EMBL/GenBank/DDBJ whole genome shotgun (WGS) entry which is preliminary data.</text>
</comment>
<dbReference type="RefSeq" id="WP_116563863.1">
    <property type="nucleotide sequence ID" value="NZ_QDKP01000006.1"/>
</dbReference>
<organism evidence="2 3">
    <name type="scientific">Caulobacter radicis</name>
    <dbReference type="NCBI Taxonomy" id="2172650"/>
    <lineage>
        <taxon>Bacteria</taxon>
        <taxon>Pseudomonadati</taxon>
        <taxon>Pseudomonadota</taxon>
        <taxon>Alphaproteobacteria</taxon>
        <taxon>Caulobacterales</taxon>
        <taxon>Caulobacteraceae</taxon>
        <taxon>Caulobacter</taxon>
    </lineage>
</organism>
<keyword evidence="3" id="KW-1185">Reference proteome</keyword>
<protein>
    <submittedName>
        <fullName evidence="2">Class GN sortase</fullName>
    </submittedName>
</protein>
<dbReference type="AlphaFoldDB" id="A0A2T9JZC4"/>
<gene>
    <name evidence="2" type="ORF">DDF65_00905</name>
</gene>
<proteinExistence type="predicted"/>
<evidence type="ECO:0000313" key="3">
    <source>
        <dbReference type="Proteomes" id="UP000244913"/>
    </source>
</evidence>
<dbReference type="InterPro" id="IPR041999">
    <property type="entry name" value="Sortase_D_1"/>
</dbReference>
<dbReference type="Proteomes" id="UP000244913">
    <property type="component" value="Unassembled WGS sequence"/>
</dbReference>
<dbReference type="Gene3D" id="2.40.260.10">
    <property type="entry name" value="Sortase"/>
    <property type="match status" value="1"/>
</dbReference>
<dbReference type="InterPro" id="IPR023365">
    <property type="entry name" value="Sortase_dom-sf"/>
</dbReference>
<reference evidence="2 3" key="1">
    <citation type="submission" date="2018-04" db="EMBL/GenBank/DDBJ databases">
        <title>The genome sequence of Caulobacter sp. 736.</title>
        <authorList>
            <person name="Gao J."/>
            <person name="Sun J."/>
        </authorList>
    </citation>
    <scope>NUCLEOTIDE SEQUENCE [LARGE SCALE GENOMIC DNA]</scope>
    <source>
        <strain evidence="2 3">736</strain>
    </source>
</reference>
<dbReference type="SUPFAM" id="SSF63817">
    <property type="entry name" value="Sortase"/>
    <property type="match status" value="1"/>
</dbReference>
<dbReference type="NCBIfam" id="TIGR03784">
    <property type="entry name" value="marine_sortase"/>
    <property type="match status" value="1"/>
</dbReference>
<dbReference type="EMBL" id="QDKP01000006">
    <property type="protein sequence ID" value="PVM89076.1"/>
    <property type="molecule type" value="Genomic_DNA"/>
</dbReference>